<evidence type="ECO:0000313" key="1">
    <source>
        <dbReference type="EMBL" id="QLF85272.1"/>
    </source>
</evidence>
<evidence type="ECO:0000313" key="2">
    <source>
        <dbReference type="Proteomes" id="UP000510645"/>
    </source>
</evidence>
<keyword evidence="2" id="KW-1185">Reference proteome</keyword>
<protein>
    <submittedName>
        <fullName evidence="1">Chaperonin cpn10</fullName>
    </submittedName>
</protein>
<reference evidence="1 2" key="1">
    <citation type="submission" date="2020-05" db="EMBL/GenBank/DDBJ databases">
        <title>Genomics and ecology of novel Flavobacterium phages from the Baltic Sea.</title>
        <authorList>
            <person name="Hoetzinger M."/>
            <person name="Nilsson E."/>
            <person name="Holmfeldt K."/>
        </authorList>
    </citation>
    <scope>NUCLEOTIDE SEQUENCE [LARGE SCALE GENOMIC DNA]</scope>
</reference>
<gene>
    <name evidence="1" type="ORF">elemo79Aphanotate_78</name>
</gene>
<accession>A0A7D5FU19</accession>
<proteinExistence type="predicted"/>
<dbReference type="EMBL" id="MT497017">
    <property type="protein sequence ID" value="QLF85272.1"/>
    <property type="molecule type" value="Genomic_DNA"/>
</dbReference>
<dbReference type="Proteomes" id="UP000510645">
    <property type="component" value="Segment"/>
</dbReference>
<sequence>MRSPHYFIVRPFNKERYSNNSSNGLILNVSVEDHNFTQRLAEVISTPIGYEGDVEVGDTIVVHHNTFRIQYNNQGFPLESKYHIKDDLFYVERELAYMVIKGDNKIALPPFCFIEPTTINDKYEGHKENEQICILKYKNKDMTNLNEGSLIGVKRDSEYEFKIFDEKLYMINQNRIILYL</sequence>
<organism evidence="1 2">
    <name type="scientific">Flavobacterium phage vB_FspP_elemoA_7-9A</name>
    <dbReference type="NCBI Taxonomy" id="2743781"/>
    <lineage>
        <taxon>Viruses</taxon>
        <taxon>Duplodnaviria</taxon>
        <taxon>Heunggongvirae</taxon>
        <taxon>Uroviricota</taxon>
        <taxon>Caudoviricetes</taxon>
        <taxon>Elemovirus</taxon>
        <taxon>Elemovirus elemoA</taxon>
    </lineage>
</organism>
<name>A0A7D5FU19_9CAUD</name>